<feature type="transmembrane region" description="Helical" evidence="1">
    <location>
        <begin position="37"/>
        <end position="57"/>
    </location>
</feature>
<proteinExistence type="predicted"/>
<feature type="transmembrane region" description="Helical" evidence="1">
    <location>
        <begin position="102"/>
        <end position="122"/>
    </location>
</feature>
<keyword evidence="1" id="KW-0472">Membrane</keyword>
<keyword evidence="1" id="KW-1133">Transmembrane helix</keyword>
<feature type="transmembrane region" description="Helical" evidence="1">
    <location>
        <begin position="77"/>
        <end position="96"/>
    </location>
</feature>
<feature type="transmembrane region" description="Helical" evidence="1">
    <location>
        <begin position="153"/>
        <end position="173"/>
    </location>
</feature>
<dbReference type="Proteomes" id="UP000239415">
    <property type="component" value="Unassembled WGS sequence"/>
</dbReference>
<gene>
    <name evidence="2" type="ORF">CLV67_108203</name>
</gene>
<name>A0A2T0KB37_9ACTN</name>
<comment type="caution">
    <text evidence="2">The sequence shown here is derived from an EMBL/GenBank/DDBJ whole genome shotgun (WGS) entry which is preliminary data.</text>
</comment>
<feature type="transmembrane region" description="Helical" evidence="1">
    <location>
        <begin position="12"/>
        <end position="31"/>
    </location>
</feature>
<reference evidence="2 3" key="1">
    <citation type="submission" date="2018-03" db="EMBL/GenBank/DDBJ databases">
        <title>Genomic Encyclopedia of Archaeal and Bacterial Type Strains, Phase II (KMG-II): from individual species to whole genera.</title>
        <authorList>
            <person name="Goeker M."/>
        </authorList>
    </citation>
    <scope>NUCLEOTIDE SEQUENCE [LARGE SCALE GENOMIC DNA]</scope>
    <source>
        <strain evidence="2 3">DSM 43146</strain>
    </source>
</reference>
<accession>A0A2T0KB37</accession>
<organism evidence="2 3">
    <name type="scientific">Actinoplanes italicus</name>
    <dbReference type="NCBI Taxonomy" id="113567"/>
    <lineage>
        <taxon>Bacteria</taxon>
        <taxon>Bacillati</taxon>
        <taxon>Actinomycetota</taxon>
        <taxon>Actinomycetes</taxon>
        <taxon>Micromonosporales</taxon>
        <taxon>Micromonosporaceae</taxon>
        <taxon>Actinoplanes</taxon>
    </lineage>
</organism>
<keyword evidence="3" id="KW-1185">Reference proteome</keyword>
<evidence type="ECO:0000256" key="1">
    <source>
        <dbReference type="SAM" id="Phobius"/>
    </source>
</evidence>
<dbReference type="RefSeq" id="WP_146169242.1">
    <property type="nucleotide sequence ID" value="NZ_BOMO01000128.1"/>
</dbReference>
<dbReference type="OrthoDB" id="4485749at2"/>
<evidence type="ECO:0000313" key="3">
    <source>
        <dbReference type="Proteomes" id="UP000239415"/>
    </source>
</evidence>
<evidence type="ECO:0000313" key="2">
    <source>
        <dbReference type="EMBL" id="PRX20405.1"/>
    </source>
</evidence>
<keyword evidence="1" id="KW-0812">Transmembrane</keyword>
<dbReference type="EMBL" id="PVMZ01000008">
    <property type="protein sequence ID" value="PRX20405.1"/>
    <property type="molecule type" value="Genomic_DNA"/>
</dbReference>
<feature type="transmembrane region" description="Helical" evidence="1">
    <location>
        <begin position="129"/>
        <end position="147"/>
    </location>
</feature>
<dbReference type="AlphaFoldDB" id="A0A2T0KB37"/>
<protein>
    <submittedName>
        <fullName evidence="2">Uncharacterized protein</fullName>
    </submittedName>
</protein>
<sequence>MAALADARRRAGLTALYLGIFATIWLSVPVAEPPFGAVLVAASIAALMTAGAGGALVIRGRIEGPLGRDAAADRKYLVIFAGELAAAGFGAVLLAVTGRSAYIPVLVGAVVGVHFWPLAPVLRDPALRILAILVCLAALAGLIAGAMSSVPPGTVVGAGVGVLLLGYAIGALIRGAMTLRASHG</sequence>